<feature type="binding site" evidence="5">
    <location>
        <position position="912"/>
    </location>
    <ligand>
        <name>NADP(+)</name>
        <dbReference type="ChEBI" id="CHEBI:58349"/>
    </ligand>
</feature>
<dbReference type="Proteomes" id="UP000051677">
    <property type="component" value="Unassembled WGS sequence"/>
</dbReference>
<proteinExistence type="inferred from homology"/>
<feature type="binding site" evidence="5">
    <location>
        <position position="292"/>
    </location>
    <ligand>
        <name>AMP</name>
        <dbReference type="ChEBI" id="CHEBI:456215"/>
    </ligand>
</feature>
<dbReference type="PROSITE" id="PS00455">
    <property type="entry name" value="AMP_BINDING"/>
    <property type="match status" value="1"/>
</dbReference>
<dbReference type="InterPro" id="IPR010080">
    <property type="entry name" value="Thioester_reductase-like_dom"/>
</dbReference>
<comment type="caution">
    <text evidence="5">Lacks conserved residue(s) required for the propagation of feature annotation.</text>
</comment>
<dbReference type="SUPFAM" id="SSF51735">
    <property type="entry name" value="NAD(P)-binding Rossmann-fold domains"/>
    <property type="match status" value="1"/>
</dbReference>
<reference evidence="7 8" key="1">
    <citation type="submission" date="2015-10" db="EMBL/GenBank/DDBJ databases">
        <title>Mycobacterium gordonae draft genome assembly.</title>
        <authorList>
            <person name="Ustinova V."/>
            <person name="Smirnova T."/>
            <person name="Blagodatskikh K."/>
            <person name="Varlamov D."/>
            <person name="Larionova E."/>
            <person name="Chernousova L."/>
        </authorList>
    </citation>
    <scope>NUCLEOTIDE SEQUENCE [LARGE SCALE GENOMIC DNA]</scope>
    <source>
        <strain evidence="7 8">CTRI 14-8773</strain>
    </source>
</reference>
<feature type="binding site" evidence="5">
    <location>
        <position position="952"/>
    </location>
    <ligand>
        <name>NADP(+)</name>
        <dbReference type="ChEBI" id="CHEBI:58349"/>
    </ligand>
</feature>
<comment type="cofactor">
    <cofactor evidence="5">
        <name>pantetheine 4'-phosphate</name>
        <dbReference type="ChEBI" id="CHEBI:47942"/>
    </cofactor>
    <text evidence="5">Binds 1 phosphopantetheine covalently.</text>
</comment>
<feature type="binding site" evidence="5">
    <location>
        <position position="486"/>
    </location>
    <ligand>
        <name>AMP</name>
        <dbReference type="ChEBI" id="CHEBI:456215"/>
    </ligand>
</feature>
<dbReference type="SUPFAM" id="SSF47336">
    <property type="entry name" value="ACP-like"/>
    <property type="match status" value="1"/>
</dbReference>
<evidence type="ECO:0000256" key="5">
    <source>
        <dbReference type="HAMAP-Rule" id="MF_02247"/>
    </source>
</evidence>
<dbReference type="CDD" id="cd05235">
    <property type="entry name" value="SDR_e1"/>
    <property type="match status" value="1"/>
</dbReference>
<accession>A0A0Q2RTZ0</accession>
<dbReference type="GO" id="GO:0031177">
    <property type="term" value="F:phosphopantetheine binding"/>
    <property type="evidence" value="ECO:0007669"/>
    <property type="project" value="UniProtKB-UniRule"/>
</dbReference>
<evidence type="ECO:0000256" key="2">
    <source>
        <dbReference type="ARBA" id="ARBA00022553"/>
    </source>
</evidence>
<dbReference type="AlphaFoldDB" id="A0A0Q2RTZ0"/>
<sequence>MTTTQEERIARRAEELAATDPQFAAAQPDPVVAEALENPDLRLPQVIQTVVDGYADRPALGQRAVEFVADPATGRTSLSLLPRFETITYRQLGDRIATVGRALVDAVQTGDRVCVLGFNSVDYATIDMALGQIGAVSVPLQTSAAIAQLQPIVTETEPSLIAASVNQLTDAVALIRGAAEAPAKLVVFDYHPQVDDEREALEGAVAALSDTGVVVETLAEVLRRGADAPAQPHAELADDALALLIYTSGSTGAPKGAMYPQRNVGKMFRRSAKNWFGPTAASITLNFMPMSHVMGRGILYGTLGNGGTAYFAAKSDLSTFLDDLALVRPTEMNFVPRIWETLYGEFQSEVDRRLLDGGDRTAVEAEVLVDQRENLLGGRFIFAMTGSAPISPELKKWAEELLEMHLLDGYGSTEAGMVLFDGEVQRPPVIDYKLVDVPDLGYFTTDQPYPRGELLLKTENLFPGYYKRPEITASVFDEDGYYRTGDVVAEVGPDQVRYVDRRNNVLKLAQGEFVTVAKLEAVFGNSPLVRQIYVYGNSAHPYLLAVVVPTQDALAAHDVDALKPMIADSLQNVAREAGLQSYEVPRDFIIETTPFTLENGLLTGIRKLAWPKLKAHYGERLEQLYADLAAGQASELSELRRAGADGPVLETVSRAAAAMLGTASSDLSPDAHFTDLGGDSLSALTFANLLQEIFGVEVPVGVIVSPANDLQALANYIEAERQPGSKRPTFASVHGRDAVEVHASDLTLDKFIDADTLAAAPGLPAPSEQVRTVLLTGATGFLGRYLALEWLQRMALVDGKVICLVRAKSDEDARARLDATFDSGDPKLLAHYQGLAAKHLEVLAGDKGEADLGLDRVTWQRLADTVDVIVDPAALVNHVLPYSQLFGPNALGTAELIRLALTSKIKPFSYTSTIAVGGGIAPGAFTEDADIRQISATRQIDDGYANGYANSKWAGEVLLREAHDLCGLPVAVFRCDMILADTTWAGQLNVPDMFTRTILSLAATGIAPGSFYELDGEGNRQRAHYDGLPVEFIAEAVAVLGAQSGDGFATYHVMNPYDDGIGFDEFVDWMISPEGGVGCGISRVADYGEWLQRFETALRGLPEKQRSASLLPLLHNYQKPEKPINGSIAPTDVFRTAVQEAKIGPDKDIPHVTPAIIAKYVSDLRLLGLL</sequence>
<dbReference type="HAMAP" id="MF_02247">
    <property type="entry name" value="Carbox_acid_reduct"/>
    <property type="match status" value="1"/>
</dbReference>
<dbReference type="GO" id="GO:0005524">
    <property type="term" value="F:ATP binding"/>
    <property type="evidence" value="ECO:0007669"/>
    <property type="project" value="UniProtKB-UniRule"/>
</dbReference>
<evidence type="ECO:0000259" key="6">
    <source>
        <dbReference type="PROSITE" id="PS50075"/>
    </source>
</evidence>
<dbReference type="InterPro" id="IPR013120">
    <property type="entry name" value="FAR_NAD-bd"/>
</dbReference>
<dbReference type="InterPro" id="IPR036291">
    <property type="entry name" value="NAD(P)-bd_dom_sf"/>
</dbReference>
<protein>
    <recommendedName>
        <fullName evidence="5">Carboxylic acid reductase</fullName>
        <shortName evidence="5">CAR</shortName>
        <ecNumber evidence="5">1.2.1.-</ecNumber>
    </recommendedName>
    <alternativeName>
        <fullName evidence="5">ATP/NADPH-dependent carboxylic acid reductase</fullName>
    </alternativeName>
</protein>
<dbReference type="InterPro" id="IPR000873">
    <property type="entry name" value="AMP-dep_synth/lig_dom"/>
</dbReference>
<evidence type="ECO:0000256" key="3">
    <source>
        <dbReference type="ARBA" id="ARBA00022741"/>
    </source>
</evidence>
<dbReference type="InterPro" id="IPR020806">
    <property type="entry name" value="PKS_PP-bd"/>
</dbReference>
<dbReference type="GO" id="GO:0016620">
    <property type="term" value="F:oxidoreductase activity, acting on the aldehyde or oxo group of donors, NAD or NADP as acceptor"/>
    <property type="evidence" value="ECO:0007669"/>
    <property type="project" value="UniProtKB-UniRule"/>
</dbReference>
<feature type="binding site" evidence="5">
    <location>
        <position position="816"/>
    </location>
    <ligand>
        <name>NADP(+)</name>
        <dbReference type="ChEBI" id="CHEBI:58349"/>
    </ligand>
</feature>
<feature type="binding site" evidence="5">
    <location>
        <begin position="408"/>
        <end position="409"/>
    </location>
    <ligand>
        <name>AMP</name>
        <dbReference type="ChEBI" id="CHEBI:456215"/>
    </ligand>
</feature>
<evidence type="ECO:0000313" key="7">
    <source>
        <dbReference type="EMBL" id="KQH78739.1"/>
    </source>
</evidence>
<feature type="binding site" evidence="5">
    <location>
        <position position="413"/>
    </location>
    <ligand>
        <name>AMP</name>
        <dbReference type="ChEBI" id="CHEBI:456215"/>
    </ligand>
</feature>
<dbReference type="EMBL" id="LKTM01000168">
    <property type="protein sequence ID" value="KQH78739.1"/>
    <property type="molecule type" value="Genomic_DNA"/>
</dbReference>
<dbReference type="RefSeq" id="WP_055578332.1">
    <property type="nucleotide sequence ID" value="NZ_LKTM01000168.1"/>
</dbReference>
<dbReference type="PROSITE" id="PS50075">
    <property type="entry name" value="CARRIER"/>
    <property type="match status" value="1"/>
</dbReference>
<dbReference type="Gene3D" id="3.40.50.12780">
    <property type="entry name" value="N-terminal domain of ligase-like"/>
    <property type="match status" value="1"/>
</dbReference>
<dbReference type="OrthoDB" id="2472181at2"/>
<keyword evidence="4 5" id="KW-0067">ATP-binding</keyword>
<keyword evidence="2 5" id="KW-0597">Phosphoprotein</keyword>
<feature type="domain" description="Carrier" evidence="6">
    <location>
        <begin position="646"/>
        <end position="721"/>
    </location>
</feature>
<feature type="binding site" evidence="5">
    <location>
        <begin position="846"/>
        <end position="847"/>
    </location>
    <ligand>
        <name>NADP(+)</name>
        <dbReference type="ChEBI" id="CHEBI:58349"/>
    </ligand>
</feature>
<feature type="binding site" evidence="5">
    <location>
        <begin position="498"/>
        <end position="501"/>
    </location>
    <ligand>
        <name>AMP</name>
        <dbReference type="ChEBI" id="CHEBI:456215"/>
    </ligand>
</feature>
<dbReference type="Pfam" id="PF00550">
    <property type="entry name" value="PP-binding"/>
    <property type="match status" value="1"/>
</dbReference>
<evidence type="ECO:0000313" key="8">
    <source>
        <dbReference type="Proteomes" id="UP000051677"/>
    </source>
</evidence>
<dbReference type="Pfam" id="PF07993">
    <property type="entry name" value="NAD_binding_4"/>
    <property type="match status" value="1"/>
</dbReference>
<dbReference type="NCBIfam" id="NF041592">
    <property type="entry name" value="carboxyl_red"/>
    <property type="match status" value="1"/>
</dbReference>
<feature type="binding site" evidence="5">
    <location>
        <position position="948"/>
    </location>
    <ligand>
        <name>NADP(+)</name>
        <dbReference type="ChEBI" id="CHEBI:58349"/>
    </ligand>
</feature>
<dbReference type="InterPro" id="IPR009081">
    <property type="entry name" value="PP-bd_ACP"/>
</dbReference>
<comment type="caution">
    <text evidence="7">The sequence shown here is derived from an EMBL/GenBank/DDBJ whole genome shotgun (WGS) entry which is preliminary data.</text>
</comment>
<feature type="binding site" evidence="5">
    <location>
        <position position="806"/>
    </location>
    <ligand>
        <name>NADP(+)</name>
        <dbReference type="ChEBI" id="CHEBI:58349"/>
    </ligand>
</feature>
<keyword evidence="3 5" id="KW-0547">Nucleotide-binding</keyword>
<feature type="binding site" evidence="5">
    <location>
        <begin position="779"/>
        <end position="782"/>
    </location>
    <ligand>
        <name>NADP(+)</name>
        <dbReference type="ChEBI" id="CHEBI:58349"/>
    </ligand>
</feature>
<dbReference type="SMART" id="SM00823">
    <property type="entry name" value="PKS_PP"/>
    <property type="match status" value="1"/>
</dbReference>
<dbReference type="GO" id="GO:0004467">
    <property type="term" value="F:long-chain fatty acid-CoA ligase activity"/>
    <property type="evidence" value="ECO:0007669"/>
    <property type="project" value="TreeGrafter"/>
</dbReference>
<dbReference type="STRING" id="1778.A9W97_12520"/>
<comment type="function">
    <text evidence="5">Catalyzes the ATP- and NADPH-dependent reduction of carboxylic acids to the corresponding aldehydes.</text>
</comment>
<feature type="binding site" evidence="5">
    <location>
        <position position="607"/>
    </location>
    <ligand>
        <name>AMP</name>
        <dbReference type="ChEBI" id="CHEBI:456215"/>
    </ligand>
</feature>
<feature type="modified residue" description="O-(pantetheine 4'-phosphoryl)serine" evidence="5">
    <location>
        <position position="680"/>
    </location>
</feature>
<dbReference type="Gene3D" id="1.10.1200.10">
    <property type="entry name" value="ACP-like"/>
    <property type="match status" value="1"/>
</dbReference>
<evidence type="ECO:0000256" key="1">
    <source>
        <dbReference type="ARBA" id="ARBA00022450"/>
    </source>
</evidence>
<comment type="domain">
    <text evidence="5">The N-terminal domain likely catalyzes substrate activation by formation of an initial acyl-AMP intermediate, the central region contains the phosphopantetheine attachment site, and the C-terminal domain catalyzes the reduction by NADPH of the intermediate thioester formed from the attack of the phosphopantetheine thiol at the carbonyl carbon of acyl-AMP.</text>
</comment>
<dbReference type="SUPFAM" id="SSF56801">
    <property type="entry name" value="Acetyl-CoA synthetase-like"/>
    <property type="match status" value="1"/>
</dbReference>
<dbReference type="GO" id="GO:0016020">
    <property type="term" value="C:membrane"/>
    <property type="evidence" value="ECO:0007669"/>
    <property type="project" value="TreeGrafter"/>
</dbReference>
<dbReference type="InterPro" id="IPR020845">
    <property type="entry name" value="AMP-binding_CS"/>
</dbReference>
<dbReference type="PANTHER" id="PTHR43272:SF33">
    <property type="entry name" value="AMP-BINDING DOMAIN-CONTAINING PROTEIN-RELATED"/>
    <property type="match status" value="1"/>
</dbReference>
<keyword evidence="5" id="KW-0560">Oxidoreductase</keyword>
<organism evidence="7 8">
    <name type="scientific">Mycobacterium gordonae</name>
    <dbReference type="NCBI Taxonomy" id="1778"/>
    <lineage>
        <taxon>Bacteria</taxon>
        <taxon>Bacillati</taxon>
        <taxon>Actinomycetota</taxon>
        <taxon>Actinomycetes</taxon>
        <taxon>Mycobacteriales</taxon>
        <taxon>Mycobacteriaceae</taxon>
        <taxon>Mycobacterium</taxon>
    </lineage>
</organism>
<dbReference type="EC" id="1.2.1.-" evidence="5"/>
<dbReference type="Gene3D" id="3.40.50.720">
    <property type="entry name" value="NAD(P)-binding Rossmann-like Domain"/>
    <property type="match status" value="1"/>
</dbReference>
<dbReference type="InterPro" id="IPR036736">
    <property type="entry name" value="ACP-like_sf"/>
</dbReference>
<feature type="binding site" evidence="5">
    <location>
        <begin position="872"/>
        <end position="874"/>
    </location>
    <ligand>
        <name>NADP(+)</name>
        <dbReference type="ChEBI" id="CHEBI:58349"/>
    </ligand>
</feature>
<dbReference type="CDD" id="cd17632">
    <property type="entry name" value="AFD_CAR-like"/>
    <property type="match status" value="1"/>
</dbReference>
<name>A0A0Q2RTZ0_MYCGO</name>
<gene>
    <name evidence="5" type="primary">car</name>
    <name evidence="7" type="ORF">AO501_12865</name>
</gene>
<comment type="similarity">
    <text evidence="5">Belongs to the ATP-dependent AMP-binding enzyme family. Carboxylic acid reductase subfamily.</text>
</comment>
<comment type="catalytic activity">
    <reaction evidence="5">
        <text>a carboxylate + ATP + NADPH + H(+) = an aldehyde + AMP + diphosphate + NADP(+)</text>
        <dbReference type="Rhea" id="RHEA:50916"/>
        <dbReference type="ChEBI" id="CHEBI:15378"/>
        <dbReference type="ChEBI" id="CHEBI:17478"/>
        <dbReference type="ChEBI" id="CHEBI:29067"/>
        <dbReference type="ChEBI" id="CHEBI:30616"/>
        <dbReference type="ChEBI" id="CHEBI:33019"/>
        <dbReference type="ChEBI" id="CHEBI:57783"/>
        <dbReference type="ChEBI" id="CHEBI:58349"/>
        <dbReference type="ChEBI" id="CHEBI:456215"/>
    </reaction>
</comment>
<dbReference type="GO" id="GO:0050661">
    <property type="term" value="F:NADP binding"/>
    <property type="evidence" value="ECO:0007669"/>
    <property type="project" value="UniProtKB-UniRule"/>
</dbReference>
<feature type="binding site" evidence="5">
    <location>
        <position position="387"/>
    </location>
    <ligand>
        <name>AMP</name>
        <dbReference type="ChEBI" id="CHEBI:456215"/>
    </ligand>
</feature>
<dbReference type="InterPro" id="IPR046407">
    <property type="entry name" value="CAR"/>
</dbReference>
<dbReference type="InterPro" id="IPR042099">
    <property type="entry name" value="ANL_N_sf"/>
</dbReference>
<keyword evidence="1 5" id="KW-0596">Phosphopantetheine</keyword>
<feature type="binding site" evidence="5">
    <location>
        <position position="507"/>
    </location>
    <ligand>
        <name>AMP</name>
        <dbReference type="ChEBI" id="CHEBI:456215"/>
    </ligand>
</feature>
<dbReference type="NCBIfam" id="TIGR01746">
    <property type="entry name" value="Thioester-redct"/>
    <property type="match status" value="1"/>
</dbReference>
<evidence type="ECO:0000256" key="4">
    <source>
        <dbReference type="ARBA" id="ARBA00022840"/>
    </source>
</evidence>
<keyword evidence="5" id="KW-0521">NADP</keyword>
<dbReference type="Pfam" id="PF00501">
    <property type="entry name" value="AMP-binding"/>
    <property type="match status" value="1"/>
</dbReference>
<dbReference type="PANTHER" id="PTHR43272">
    <property type="entry name" value="LONG-CHAIN-FATTY-ACID--COA LIGASE"/>
    <property type="match status" value="1"/>
</dbReference>